<feature type="transmembrane region" description="Helical" evidence="7">
    <location>
        <begin position="238"/>
        <end position="259"/>
    </location>
</feature>
<dbReference type="InterPro" id="IPR000515">
    <property type="entry name" value="MetI-like"/>
</dbReference>
<evidence type="ECO:0000256" key="6">
    <source>
        <dbReference type="ARBA" id="ARBA00023136"/>
    </source>
</evidence>
<feature type="transmembrane region" description="Helical" evidence="7">
    <location>
        <begin position="288"/>
        <end position="309"/>
    </location>
</feature>
<dbReference type="Pfam" id="PF19300">
    <property type="entry name" value="BPD_transp_1_N"/>
    <property type="match status" value="1"/>
</dbReference>
<accession>A0A2T2XCX4</accession>
<dbReference type="PROSITE" id="PS50928">
    <property type="entry name" value="ABC_TM1"/>
    <property type="match status" value="1"/>
</dbReference>
<keyword evidence="4 7" id="KW-0812">Transmembrane</keyword>
<dbReference type="InterPro" id="IPR035906">
    <property type="entry name" value="MetI-like_sf"/>
</dbReference>
<feature type="domain" description="ABC transmembrane type-1" evidence="8">
    <location>
        <begin position="97"/>
        <end position="302"/>
    </location>
</feature>
<dbReference type="CDD" id="cd06261">
    <property type="entry name" value="TM_PBP2"/>
    <property type="match status" value="1"/>
</dbReference>
<keyword evidence="3" id="KW-1003">Cell membrane</keyword>
<dbReference type="AlphaFoldDB" id="A0A2T2XCX4"/>
<name>A0A2T2XCX4_9FIRM</name>
<feature type="transmembrane region" description="Helical" evidence="7">
    <location>
        <begin position="183"/>
        <end position="202"/>
    </location>
</feature>
<dbReference type="Pfam" id="PF00528">
    <property type="entry name" value="BPD_transp_1"/>
    <property type="match status" value="1"/>
</dbReference>
<evidence type="ECO:0000256" key="2">
    <source>
        <dbReference type="ARBA" id="ARBA00022448"/>
    </source>
</evidence>
<evidence type="ECO:0000256" key="4">
    <source>
        <dbReference type="ARBA" id="ARBA00022692"/>
    </source>
</evidence>
<reference evidence="9 10" key="1">
    <citation type="journal article" date="2014" name="BMC Genomics">
        <title>Comparison of environmental and isolate Sulfobacillus genomes reveals diverse carbon, sulfur, nitrogen, and hydrogen metabolisms.</title>
        <authorList>
            <person name="Justice N.B."/>
            <person name="Norman A."/>
            <person name="Brown C.T."/>
            <person name="Singh A."/>
            <person name="Thomas B.C."/>
            <person name="Banfield J.F."/>
        </authorList>
    </citation>
    <scope>NUCLEOTIDE SEQUENCE [LARGE SCALE GENOMIC DNA]</scope>
    <source>
        <strain evidence="9">AMDSBA4</strain>
    </source>
</reference>
<gene>
    <name evidence="9" type="ORF">C7B46_14555</name>
</gene>
<evidence type="ECO:0000313" key="10">
    <source>
        <dbReference type="Proteomes" id="UP000242972"/>
    </source>
</evidence>
<feature type="transmembrane region" description="Helical" evidence="7">
    <location>
        <begin position="103"/>
        <end position="125"/>
    </location>
</feature>
<proteinExistence type="inferred from homology"/>
<keyword evidence="5 7" id="KW-1133">Transmembrane helix</keyword>
<dbReference type="PANTHER" id="PTHR43163">
    <property type="entry name" value="DIPEPTIDE TRANSPORT SYSTEM PERMEASE PROTEIN DPPB-RELATED"/>
    <property type="match status" value="1"/>
</dbReference>
<dbReference type="PANTHER" id="PTHR43163:SF6">
    <property type="entry name" value="DIPEPTIDE TRANSPORT SYSTEM PERMEASE PROTEIN DPPB-RELATED"/>
    <property type="match status" value="1"/>
</dbReference>
<evidence type="ECO:0000256" key="7">
    <source>
        <dbReference type="RuleBase" id="RU363032"/>
    </source>
</evidence>
<comment type="similarity">
    <text evidence="7">Belongs to the binding-protein-dependent transport system permease family.</text>
</comment>
<dbReference type="Proteomes" id="UP000242972">
    <property type="component" value="Unassembled WGS sequence"/>
</dbReference>
<dbReference type="GO" id="GO:0055085">
    <property type="term" value="P:transmembrane transport"/>
    <property type="evidence" value="ECO:0007669"/>
    <property type="project" value="InterPro"/>
</dbReference>
<feature type="transmembrane region" description="Helical" evidence="7">
    <location>
        <begin position="137"/>
        <end position="163"/>
    </location>
</feature>
<sequence>MGRYILRRVLIALPTMLGVTIVAFLMIHLIPGNIVQVMLGTRTDVTPQQIHQLYRLYGINQPLYIQYWHWLSQLLTGNLGFSLRTGLPIAALINQSFGVTAELALGALVLAVVVAVPLGMIAALYQNTVWDYLARGLALFGLIIPNFWLGTMLVMLTSVYLPVLSVFNYVPLLTNPVLNLKDMIVPIFTLALSLMAIITRMTRSAVLETVQLDHVRTARAKGLKDLVVNLRHVLRNSLIPITTIVGLQLGYLLGGAIVVENVFSLPGMGRLIVDAINQRDYPVVQSSILFVSAIFVLVNLVVDISYGFINPQIRYQ</sequence>
<organism evidence="9 10">
    <name type="scientific">Sulfobacillus benefaciens</name>
    <dbReference type="NCBI Taxonomy" id="453960"/>
    <lineage>
        <taxon>Bacteria</taxon>
        <taxon>Bacillati</taxon>
        <taxon>Bacillota</taxon>
        <taxon>Clostridia</taxon>
        <taxon>Eubacteriales</taxon>
        <taxon>Clostridiales Family XVII. Incertae Sedis</taxon>
        <taxon>Sulfobacillus</taxon>
    </lineage>
</organism>
<evidence type="ECO:0000259" key="8">
    <source>
        <dbReference type="PROSITE" id="PS50928"/>
    </source>
</evidence>
<evidence type="ECO:0000313" key="9">
    <source>
        <dbReference type="EMBL" id="PSR32381.1"/>
    </source>
</evidence>
<feature type="transmembrane region" description="Helical" evidence="7">
    <location>
        <begin position="9"/>
        <end position="30"/>
    </location>
</feature>
<evidence type="ECO:0000256" key="3">
    <source>
        <dbReference type="ARBA" id="ARBA00022475"/>
    </source>
</evidence>
<evidence type="ECO:0000256" key="1">
    <source>
        <dbReference type="ARBA" id="ARBA00004651"/>
    </source>
</evidence>
<dbReference type="Gene3D" id="1.10.3720.10">
    <property type="entry name" value="MetI-like"/>
    <property type="match status" value="1"/>
</dbReference>
<dbReference type="InterPro" id="IPR045621">
    <property type="entry name" value="BPD_transp_1_N"/>
</dbReference>
<comment type="subcellular location">
    <subcellularLocation>
        <location evidence="1 7">Cell membrane</location>
        <topology evidence="1 7">Multi-pass membrane protein</topology>
    </subcellularLocation>
</comment>
<dbReference type="GO" id="GO:0005886">
    <property type="term" value="C:plasma membrane"/>
    <property type="evidence" value="ECO:0007669"/>
    <property type="project" value="UniProtKB-SubCell"/>
</dbReference>
<keyword evidence="2 7" id="KW-0813">Transport</keyword>
<comment type="caution">
    <text evidence="9">The sequence shown here is derived from an EMBL/GenBank/DDBJ whole genome shotgun (WGS) entry which is preliminary data.</text>
</comment>
<evidence type="ECO:0000256" key="5">
    <source>
        <dbReference type="ARBA" id="ARBA00022989"/>
    </source>
</evidence>
<protein>
    <recommendedName>
        <fullName evidence="8">ABC transmembrane type-1 domain-containing protein</fullName>
    </recommendedName>
</protein>
<dbReference type="SUPFAM" id="SSF161098">
    <property type="entry name" value="MetI-like"/>
    <property type="match status" value="1"/>
</dbReference>
<dbReference type="EMBL" id="PXYW01000043">
    <property type="protein sequence ID" value="PSR32381.1"/>
    <property type="molecule type" value="Genomic_DNA"/>
</dbReference>
<keyword evidence="6 7" id="KW-0472">Membrane</keyword>